<dbReference type="SMART" id="SM00316">
    <property type="entry name" value="S1"/>
    <property type="match status" value="4"/>
</dbReference>
<dbReference type="InterPro" id="IPR035104">
    <property type="entry name" value="Ribosomal_protein_S1-like"/>
</dbReference>
<evidence type="ECO:0000259" key="4">
    <source>
        <dbReference type="PROSITE" id="PS50126"/>
    </source>
</evidence>
<evidence type="ECO:0000313" key="5">
    <source>
        <dbReference type="EMBL" id="HIS35053.1"/>
    </source>
</evidence>
<dbReference type="PANTHER" id="PTHR10724">
    <property type="entry name" value="30S RIBOSOMAL PROTEIN S1"/>
    <property type="match status" value="1"/>
</dbReference>
<dbReference type="InterPro" id="IPR012340">
    <property type="entry name" value="NA-bd_OB-fold"/>
</dbReference>
<feature type="domain" description="S1 motif" evidence="4">
    <location>
        <begin position="113"/>
        <end position="177"/>
    </location>
</feature>
<keyword evidence="3" id="KW-0687">Ribonucleoprotein</keyword>
<dbReference type="GO" id="GO:0003735">
    <property type="term" value="F:structural constituent of ribosome"/>
    <property type="evidence" value="ECO:0007669"/>
    <property type="project" value="TreeGrafter"/>
</dbReference>
<dbReference type="InterPro" id="IPR003029">
    <property type="entry name" value="S1_domain"/>
</dbReference>
<reference evidence="5" key="1">
    <citation type="submission" date="2020-10" db="EMBL/GenBank/DDBJ databases">
        <authorList>
            <person name="Gilroy R."/>
        </authorList>
    </citation>
    <scope>NUCLEOTIDE SEQUENCE</scope>
    <source>
        <strain evidence="5">6276</strain>
    </source>
</reference>
<organism evidence="5 6">
    <name type="scientific">Candidatus Scatousia excrementigallinarum</name>
    <dbReference type="NCBI Taxonomy" id="2840935"/>
    <lineage>
        <taxon>Bacteria</taxon>
        <taxon>Candidatus Scatousia</taxon>
    </lineage>
</organism>
<evidence type="ECO:0000256" key="3">
    <source>
        <dbReference type="ARBA" id="ARBA00023274"/>
    </source>
</evidence>
<dbReference type="CDD" id="cd05688">
    <property type="entry name" value="S1_RPS1_repeat_ec3"/>
    <property type="match status" value="1"/>
</dbReference>
<sequence>MTTTLEKTNMADEFERLLNESFSKSYSVADIVEGTVMKKDNEGYLVSVRGAKTEAYLPNKELPSAESETIEVGDVKEFYVLKEENDAEGMLLSLKRLAFAQAWAQLNDAKVQGDTILAKVVSVVKGGVLVDVADLKGFIPSSQLRTGTPFDGIIDTKIEVKVLEADPKKNKLILSQRLAVAEQRDQVVDNILSTLEEGQVVKGEVVRIADFGAFIDINGIDGLLPISEISWQRIKHPSDVISLGETVEVKIIKIDTELKRISLSLKRMGEDPWQQIEGQFEEGQVITGTVNKVTGFGAFINIFPGVEALLPVSEMAEENVNPFNKFKVGDSVEVLIKKFTPQEHRIALSIKDINKDAE</sequence>
<evidence type="ECO:0000313" key="6">
    <source>
        <dbReference type="Proteomes" id="UP000823928"/>
    </source>
</evidence>
<comment type="similarity">
    <text evidence="1">Belongs to the bacterial ribosomal protein bS1 family.</text>
</comment>
<feature type="domain" description="S1 motif" evidence="4">
    <location>
        <begin position="29"/>
        <end position="95"/>
    </location>
</feature>
<feature type="domain" description="S1 motif" evidence="4">
    <location>
        <begin position="198"/>
        <end position="266"/>
    </location>
</feature>
<dbReference type="PROSITE" id="PS50126">
    <property type="entry name" value="S1"/>
    <property type="match status" value="4"/>
</dbReference>
<feature type="domain" description="S1 motif" evidence="4">
    <location>
        <begin position="283"/>
        <end position="351"/>
    </location>
</feature>
<dbReference type="PRINTS" id="PR00681">
    <property type="entry name" value="RIBOSOMALS1"/>
</dbReference>
<keyword evidence="2" id="KW-0689">Ribosomal protein</keyword>
<proteinExistence type="inferred from homology"/>
<dbReference type="GO" id="GO:0006412">
    <property type="term" value="P:translation"/>
    <property type="evidence" value="ECO:0007669"/>
    <property type="project" value="TreeGrafter"/>
</dbReference>
<dbReference type="Gene3D" id="2.40.50.140">
    <property type="entry name" value="Nucleic acid-binding proteins"/>
    <property type="match status" value="4"/>
</dbReference>
<evidence type="ECO:0000256" key="2">
    <source>
        <dbReference type="ARBA" id="ARBA00022980"/>
    </source>
</evidence>
<name>A0A9D1EW37_9BACT</name>
<dbReference type="InterPro" id="IPR050437">
    <property type="entry name" value="Ribos_protein_bS1-like"/>
</dbReference>
<dbReference type="PANTHER" id="PTHR10724:SF7">
    <property type="entry name" value="SMALL RIBOSOMAL SUBUNIT PROTEIN BS1C"/>
    <property type="match status" value="1"/>
</dbReference>
<accession>A0A9D1EW37</accession>
<comment type="caution">
    <text evidence="5">The sequence shown here is derived from an EMBL/GenBank/DDBJ whole genome shotgun (WGS) entry which is preliminary data.</text>
</comment>
<dbReference type="Pfam" id="PF00575">
    <property type="entry name" value="S1"/>
    <property type="match status" value="4"/>
</dbReference>
<evidence type="ECO:0000256" key="1">
    <source>
        <dbReference type="ARBA" id="ARBA00006767"/>
    </source>
</evidence>
<dbReference type="AlphaFoldDB" id="A0A9D1EW37"/>
<dbReference type="Proteomes" id="UP000823928">
    <property type="component" value="Unassembled WGS sequence"/>
</dbReference>
<protein>
    <submittedName>
        <fullName evidence="5">S1 RNA-binding domain-containing protein</fullName>
    </submittedName>
</protein>
<dbReference type="SUPFAM" id="SSF50249">
    <property type="entry name" value="Nucleic acid-binding proteins"/>
    <property type="match status" value="4"/>
</dbReference>
<dbReference type="GO" id="GO:0022627">
    <property type="term" value="C:cytosolic small ribosomal subunit"/>
    <property type="evidence" value="ECO:0007669"/>
    <property type="project" value="TreeGrafter"/>
</dbReference>
<dbReference type="GO" id="GO:0003729">
    <property type="term" value="F:mRNA binding"/>
    <property type="evidence" value="ECO:0007669"/>
    <property type="project" value="TreeGrafter"/>
</dbReference>
<gene>
    <name evidence="5" type="ORF">IAC10_00275</name>
</gene>
<reference evidence="5" key="2">
    <citation type="journal article" date="2021" name="PeerJ">
        <title>Extensive microbial diversity within the chicken gut microbiome revealed by metagenomics and culture.</title>
        <authorList>
            <person name="Gilroy R."/>
            <person name="Ravi A."/>
            <person name="Getino M."/>
            <person name="Pursley I."/>
            <person name="Horton D.L."/>
            <person name="Alikhan N.F."/>
            <person name="Baker D."/>
            <person name="Gharbi K."/>
            <person name="Hall N."/>
            <person name="Watson M."/>
            <person name="Adriaenssens E.M."/>
            <person name="Foster-Nyarko E."/>
            <person name="Jarju S."/>
            <person name="Secka A."/>
            <person name="Antonio M."/>
            <person name="Oren A."/>
            <person name="Chaudhuri R.R."/>
            <person name="La Ragione R."/>
            <person name="Hildebrand F."/>
            <person name="Pallen M.J."/>
        </authorList>
    </citation>
    <scope>NUCLEOTIDE SEQUENCE</scope>
    <source>
        <strain evidence="5">6276</strain>
    </source>
</reference>
<dbReference type="EMBL" id="DVIU01000008">
    <property type="protein sequence ID" value="HIS35053.1"/>
    <property type="molecule type" value="Genomic_DNA"/>
</dbReference>